<name>A0A2L0F9X2_SORCE</name>
<evidence type="ECO:0000256" key="1">
    <source>
        <dbReference type="ARBA" id="ARBA00022679"/>
    </source>
</evidence>
<dbReference type="SUPFAM" id="SSF53335">
    <property type="entry name" value="S-adenosyl-L-methionine-dependent methyltransferases"/>
    <property type="match status" value="1"/>
</dbReference>
<keyword evidence="3" id="KW-0489">Methyltransferase</keyword>
<evidence type="ECO:0000313" key="3">
    <source>
        <dbReference type="EMBL" id="AUX48388.1"/>
    </source>
</evidence>
<sequence length="279" mass="30489">MTLQCDDFTPHRKEHYTVGYCQEMTDFFQRRRAKTHAAFFLPHLRAGMTLLDAGCGPGGITADLAELVAPGRVIGVDVERTQVDLARALAASRGVRSASFQVASLYELPLPDCSVDAVFLHGVVEHLKEPVVALKEVRRVLKPGGVAGLRHGDWGGFLFAPETPTSSRFFELFVRLMIHNGGDPRSGRNQIAALREAGFTRLQASASHDCWTSTREETRGTARFLAAYCESVEFRDQAVALGIADHAAIREMSAAFLAWGEDPGAFAAEAWGEAVAWKD</sequence>
<dbReference type="GO" id="GO:0032259">
    <property type="term" value="P:methylation"/>
    <property type="evidence" value="ECO:0007669"/>
    <property type="project" value="UniProtKB-KW"/>
</dbReference>
<dbReference type="Proteomes" id="UP000238348">
    <property type="component" value="Chromosome"/>
</dbReference>
<reference evidence="3 4" key="1">
    <citation type="submission" date="2015-09" db="EMBL/GenBank/DDBJ databases">
        <title>Sorangium comparison.</title>
        <authorList>
            <person name="Zaburannyi N."/>
            <person name="Bunk B."/>
            <person name="Overmann J."/>
            <person name="Mueller R."/>
        </authorList>
    </citation>
    <scope>NUCLEOTIDE SEQUENCE [LARGE SCALE GENOMIC DNA]</scope>
    <source>
        <strain evidence="3 4">So ce26</strain>
    </source>
</reference>
<dbReference type="AlphaFoldDB" id="A0A2L0F9X2"/>
<dbReference type="GO" id="GO:0016126">
    <property type="term" value="P:sterol biosynthetic process"/>
    <property type="evidence" value="ECO:0007669"/>
    <property type="project" value="TreeGrafter"/>
</dbReference>
<dbReference type="GO" id="GO:0003838">
    <property type="term" value="F:sterol 24-C-methyltransferase activity"/>
    <property type="evidence" value="ECO:0007669"/>
    <property type="project" value="TreeGrafter"/>
</dbReference>
<evidence type="ECO:0000259" key="2">
    <source>
        <dbReference type="Pfam" id="PF08241"/>
    </source>
</evidence>
<evidence type="ECO:0000313" key="4">
    <source>
        <dbReference type="Proteomes" id="UP000238348"/>
    </source>
</evidence>
<organism evidence="3 4">
    <name type="scientific">Sorangium cellulosum</name>
    <name type="common">Polyangium cellulosum</name>
    <dbReference type="NCBI Taxonomy" id="56"/>
    <lineage>
        <taxon>Bacteria</taxon>
        <taxon>Pseudomonadati</taxon>
        <taxon>Myxococcota</taxon>
        <taxon>Polyangia</taxon>
        <taxon>Polyangiales</taxon>
        <taxon>Polyangiaceae</taxon>
        <taxon>Sorangium</taxon>
    </lineage>
</organism>
<gene>
    <name evidence="3" type="ORF">SOCE26_099220</name>
</gene>
<feature type="domain" description="Methyltransferase type 11" evidence="2">
    <location>
        <begin position="51"/>
        <end position="146"/>
    </location>
</feature>
<accession>A0A2L0F9X2</accession>
<dbReference type="InterPro" id="IPR050447">
    <property type="entry name" value="Erg6_SMT_methyltransf"/>
</dbReference>
<dbReference type="Pfam" id="PF08241">
    <property type="entry name" value="Methyltransf_11"/>
    <property type="match status" value="1"/>
</dbReference>
<dbReference type="EMBL" id="CP012673">
    <property type="protein sequence ID" value="AUX48388.1"/>
    <property type="molecule type" value="Genomic_DNA"/>
</dbReference>
<dbReference type="Gene3D" id="3.40.50.150">
    <property type="entry name" value="Vaccinia Virus protein VP39"/>
    <property type="match status" value="1"/>
</dbReference>
<dbReference type="InterPro" id="IPR013216">
    <property type="entry name" value="Methyltransf_11"/>
</dbReference>
<dbReference type="PANTHER" id="PTHR44068">
    <property type="entry name" value="ZGC:194242"/>
    <property type="match status" value="1"/>
</dbReference>
<dbReference type="CDD" id="cd02440">
    <property type="entry name" value="AdoMet_MTases"/>
    <property type="match status" value="1"/>
</dbReference>
<dbReference type="InterPro" id="IPR029063">
    <property type="entry name" value="SAM-dependent_MTases_sf"/>
</dbReference>
<proteinExistence type="predicted"/>
<dbReference type="RefSeq" id="WP_104986254.1">
    <property type="nucleotide sequence ID" value="NZ_CP012673.1"/>
</dbReference>
<dbReference type="PANTHER" id="PTHR44068:SF1">
    <property type="entry name" value="HYPOTHETICAL LOC100005854"/>
    <property type="match status" value="1"/>
</dbReference>
<keyword evidence="1 3" id="KW-0808">Transferase</keyword>
<dbReference type="OrthoDB" id="9770485at2"/>
<protein>
    <submittedName>
        <fullName evidence="3">Methyltransferase type 11</fullName>
    </submittedName>
</protein>